<evidence type="ECO:0000313" key="7">
    <source>
        <dbReference type="Proteomes" id="UP001465976"/>
    </source>
</evidence>
<keyword evidence="5" id="KW-0732">Signal</keyword>
<accession>A0ABR3FV18</accession>
<dbReference type="EMBL" id="JBAHYK010000073">
    <property type="protein sequence ID" value="KAL0579063.1"/>
    <property type="molecule type" value="Genomic_DNA"/>
</dbReference>
<reference evidence="6 7" key="1">
    <citation type="submission" date="2024-02" db="EMBL/GenBank/DDBJ databases">
        <title>A draft genome for the cacao thread blight pathogen Marasmius crinis-equi.</title>
        <authorList>
            <person name="Cohen S.P."/>
            <person name="Baruah I.K."/>
            <person name="Amoako-Attah I."/>
            <person name="Bukari Y."/>
            <person name="Meinhardt L.W."/>
            <person name="Bailey B.A."/>
        </authorList>
    </citation>
    <scope>NUCLEOTIDE SEQUENCE [LARGE SCALE GENOMIC DNA]</scope>
    <source>
        <strain evidence="6 7">GH-76</strain>
    </source>
</reference>
<gene>
    <name evidence="6" type="ORF">V5O48_002956</name>
</gene>
<feature type="chain" id="PRO_5047207954" evidence="5">
    <location>
        <begin position="17"/>
        <end position="320"/>
    </location>
</feature>
<dbReference type="InterPro" id="IPR006710">
    <property type="entry name" value="Glyco_hydro_43"/>
</dbReference>
<keyword evidence="2 4" id="KW-0378">Hydrolase</keyword>
<evidence type="ECO:0000256" key="5">
    <source>
        <dbReference type="SAM" id="SignalP"/>
    </source>
</evidence>
<dbReference type="Proteomes" id="UP001465976">
    <property type="component" value="Unassembled WGS sequence"/>
</dbReference>
<dbReference type="PANTHER" id="PTHR42812:SF5">
    <property type="entry name" value="ENDO-ARABINASE"/>
    <property type="match status" value="1"/>
</dbReference>
<evidence type="ECO:0000256" key="3">
    <source>
        <dbReference type="ARBA" id="ARBA00023295"/>
    </source>
</evidence>
<dbReference type="PANTHER" id="PTHR42812">
    <property type="entry name" value="BETA-XYLOSIDASE"/>
    <property type="match status" value="1"/>
</dbReference>
<dbReference type="InterPro" id="IPR051795">
    <property type="entry name" value="Glycosyl_Hydrlase_43"/>
</dbReference>
<protein>
    <submittedName>
        <fullName evidence="6">Uncharacterized protein</fullName>
    </submittedName>
</protein>
<proteinExistence type="inferred from homology"/>
<dbReference type="InterPro" id="IPR023296">
    <property type="entry name" value="Glyco_hydro_beta-prop_sf"/>
</dbReference>
<evidence type="ECO:0000256" key="1">
    <source>
        <dbReference type="ARBA" id="ARBA00009865"/>
    </source>
</evidence>
<dbReference type="Gene3D" id="2.115.10.20">
    <property type="entry name" value="Glycosyl hydrolase domain, family 43"/>
    <property type="match status" value="1"/>
</dbReference>
<dbReference type="SUPFAM" id="SSF75005">
    <property type="entry name" value="Arabinanase/levansucrase/invertase"/>
    <property type="match status" value="1"/>
</dbReference>
<evidence type="ECO:0000256" key="2">
    <source>
        <dbReference type="ARBA" id="ARBA00022801"/>
    </source>
</evidence>
<dbReference type="Pfam" id="PF04616">
    <property type="entry name" value="Glyco_hydro_43"/>
    <property type="match status" value="1"/>
</dbReference>
<name>A0ABR3FV18_9AGAR</name>
<dbReference type="CDD" id="cd08999">
    <property type="entry name" value="GH43_ABN-like"/>
    <property type="match status" value="1"/>
</dbReference>
<evidence type="ECO:0000313" key="6">
    <source>
        <dbReference type="EMBL" id="KAL0579063.1"/>
    </source>
</evidence>
<keyword evidence="3 4" id="KW-0326">Glycosidase</keyword>
<comment type="caution">
    <text evidence="6">The sequence shown here is derived from an EMBL/GenBank/DDBJ whole genome shotgun (WGS) entry which is preliminary data.</text>
</comment>
<feature type="signal peptide" evidence="5">
    <location>
        <begin position="1"/>
        <end position="16"/>
    </location>
</feature>
<comment type="similarity">
    <text evidence="1 4">Belongs to the glycosyl hydrolase 43 family.</text>
</comment>
<sequence>MFPKAILLTLLAAVSAVSFAVPTKRAVSNGPVINKDFPDPGLMRNSDGTWFAYSTSSGSGTVPMSRSSDFQSWSDPTNVLSSPGPWADGAVWAPDVREITQGNYVMYYTGHRKGGPTNDHCIGIATATDPAGPFNPNNDPLICDLDNGGVIDPSGFEAPGGGLYIIWKVDGNSIGKSTPIKIQHVGANGFDLLDSPVTLITNDPVDGGLVEAPSMVFWQGWYYLFFSSNNFNSRNYDISYAVSQNVLGPFTKVQAPDAPFLVSGNFDTAGPGGATAINVLDQTVNMAFHSLINGNNASDGRSMWTISGVCLNNGVAKAEC</sequence>
<evidence type="ECO:0000256" key="4">
    <source>
        <dbReference type="RuleBase" id="RU361187"/>
    </source>
</evidence>
<organism evidence="6 7">
    <name type="scientific">Marasmius crinis-equi</name>
    <dbReference type="NCBI Taxonomy" id="585013"/>
    <lineage>
        <taxon>Eukaryota</taxon>
        <taxon>Fungi</taxon>
        <taxon>Dikarya</taxon>
        <taxon>Basidiomycota</taxon>
        <taxon>Agaricomycotina</taxon>
        <taxon>Agaricomycetes</taxon>
        <taxon>Agaricomycetidae</taxon>
        <taxon>Agaricales</taxon>
        <taxon>Marasmiineae</taxon>
        <taxon>Marasmiaceae</taxon>
        <taxon>Marasmius</taxon>
    </lineage>
</organism>
<keyword evidence="7" id="KW-1185">Reference proteome</keyword>